<dbReference type="PIRSF" id="PIRSF002070">
    <property type="entry name" value="SSB"/>
    <property type="match status" value="1"/>
</dbReference>
<dbReference type="Proteomes" id="UP000010408">
    <property type="component" value="Unassembled WGS sequence"/>
</dbReference>
<evidence type="ECO:0000313" key="4">
    <source>
        <dbReference type="EMBL" id="EKY00655.1"/>
    </source>
</evidence>
<dbReference type="InterPro" id="IPR011344">
    <property type="entry name" value="ssDNA-bd"/>
</dbReference>
<dbReference type="Gene3D" id="2.40.50.140">
    <property type="entry name" value="Nucleic acid-binding proteins"/>
    <property type="match status" value="1"/>
</dbReference>
<dbReference type="PATRIC" id="fig|1127696.3.peg.1257"/>
<dbReference type="InterPro" id="IPR000424">
    <property type="entry name" value="Primosome_PriB/ssb"/>
</dbReference>
<dbReference type="SUPFAM" id="SSF50249">
    <property type="entry name" value="Nucleic acid-binding proteins"/>
    <property type="match status" value="1"/>
</dbReference>
<evidence type="ECO:0000256" key="3">
    <source>
        <dbReference type="SAM" id="MobiDB-lite"/>
    </source>
</evidence>
<dbReference type="GO" id="GO:0003697">
    <property type="term" value="F:single-stranded DNA binding"/>
    <property type="evidence" value="ECO:0007669"/>
    <property type="project" value="InterPro"/>
</dbReference>
<dbReference type="PANTHER" id="PTHR10302">
    <property type="entry name" value="SINGLE-STRANDED DNA-BINDING PROTEIN"/>
    <property type="match status" value="1"/>
</dbReference>
<dbReference type="AlphaFoldDB" id="L1NBJ9"/>
<comment type="caution">
    <text evidence="4">The sequence shown here is derived from an EMBL/GenBank/DDBJ whole genome shotgun (WGS) entry which is preliminary data.</text>
</comment>
<dbReference type="PANTHER" id="PTHR10302:SF0">
    <property type="entry name" value="SINGLE-STRANDED DNA-BINDING PROTEIN, MITOCHONDRIAL"/>
    <property type="match status" value="1"/>
</dbReference>
<dbReference type="eggNOG" id="COG0629">
    <property type="taxonomic scope" value="Bacteria"/>
</dbReference>
<evidence type="ECO:0000313" key="5">
    <source>
        <dbReference type="Proteomes" id="UP000010408"/>
    </source>
</evidence>
<reference evidence="4 5" key="1">
    <citation type="submission" date="2012-05" db="EMBL/GenBank/DDBJ databases">
        <authorList>
            <person name="Weinstock G."/>
            <person name="Sodergren E."/>
            <person name="Lobos E.A."/>
            <person name="Fulton L."/>
            <person name="Fulton R."/>
            <person name="Courtney L."/>
            <person name="Fronick C."/>
            <person name="O'Laughlin M."/>
            <person name="Godfrey J."/>
            <person name="Wilson R.M."/>
            <person name="Miner T."/>
            <person name="Farmer C."/>
            <person name="Delehaunty K."/>
            <person name="Cordes M."/>
            <person name="Minx P."/>
            <person name="Tomlinson C."/>
            <person name="Chen J."/>
            <person name="Wollam A."/>
            <person name="Pepin K.H."/>
            <person name="Bhonagiri V."/>
            <person name="Zhang X."/>
            <person name="Suruliraj S."/>
            <person name="Warren W."/>
            <person name="Mitreva M."/>
            <person name="Mardis E.R."/>
            <person name="Wilson R.K."/>
        </authorList>
    </citation>
    <scope>NUCLEOTIDE SEQUENCE [LARGE SCALE GENOMIC DNA]</scope>
    <source>
        <strain evidence="4 5">F0037</strain>
    </source>
</reference>
<dbReference type="GO" id="GO:0006260">
    <property type="term" value="P:DNA replication"/>
    <property type="evidence" value="ECO:0007669"/>
    <property type="project" value="InterPro"/>
</dbReference>
<name>L1NBJ9_9PORP</name>
<accession>L1NBJ9</accession>
<protein>
    <recommendedName>
        <fullName evidence="2">Single-stranded DNA-binding protein</fullName>
    </recommendedName>
</protein>
<dbReference type="Pfam" id="PF00436">
    <property type="entry name" value="SSB"/>
    <property type="match status" value="1"/>
</dbReference>
<evidence type="ECO:0000256" key="1">
    <source>
        <dbReference type="ARBA" id="ARBA00023125"/>
    </source>
</evidence>
<evidence type="ECO:0000256" key="2">
    <source>
        <dbReference type="PIRNR" id="PIRNR002070"/>
    </source>
</evidence>
<dbReference type="PROSITE" id="PS50935">
    <property type="entry name" value="SSB"/>
    <property type="match status" value="1"/>
</dbReference>
<organism evidence="4 5">
    <name type="scientific">Porphyromonas catoniae F0037</name>
    <dbReference type="NCBI Taxonomy" id="1127696"/>
    <lineage>
        <taxon>Bacteria</taxon>
        <taxon>Pseudomonadati</taxon>
        <taxon>Bacteroidota</taxon>
        <taxon>Bacteroidia</taxon>
        <taxon>Bacteroidales</taxon>
        <taxon>Porphyromonadaceae</taxon>
        <taxon>Porphyromonas</taxon>
    </lineage>
</organism>
<feature type="compositionally biased region" description="Polar residues" evidence="3">
    <location>
        <begin position="120"/>
        <end position="143"/>
    </location>
</feature>
<dbReference type="RefSeq" id="WP_005467477.1">
    <property type="nucleotide sequence ID" value="NZ_KB291032.1"/>
</dbReference>
<dbReference type="STRING" id="1127696.HMPREF9134_01392"/>
<gene>
    <name evidence="4" type="ORF">HMPREF9134_01392</name>
</gene>
<sequence>MPSPTPPINQVILTGEVTDEPVTRYLAPEYPEVRLRLRTTEILQQRIEGKTHTQSYWHRVVLRGEAGMFVERHVHTGDTISVAGRIEYATEVDRTGQVTHLTEIICQHVQLQHKVEHSTTTKSTSNTQGKTSSTAEVNYSDYATSPDEDPLA</sequence>
<dbReference type="EMBL" id="AMEQ01000037">
    <property type="protein sequence ID" value="EKY00655.1"/>
    <property type="molecule type" value="Genomic_DNA"/>
</dbReference>
<keyword evidence="1 2" id="KW-0238">DNA-binding</keyword>
<dbReference type="InterPro" id="IPR012340">
    <property type="entry name" value="NA-bd_OB-fold"/>
</dbReference>
<proteinExistence type="predicted"/>
<dbReference type="GO" id="GO:0009295">
    <property type="term" value="C:nucleoid"/>
    <property type="evidence" value="ECO:0007669"/>
    <property type="project" value="TreeGrafter"/>
</dbReference>
<dbReference type="CDD" id="cd04496">
    <property type="entry name" value="SSB_OBF"/>
    <property type="match status" value="1"/>
</dbReference>
<feature type="region of interest" description="Disordered" evidence="3">
    <location>
        <begin position="116"/>
        <end position="152"/>
    </location>
</feature>
<dbReference type="HOGENOM" id="CLU_1794709_0_0_10"/>